<feature type="domain" description="N-acetyltransferase" evidence="4">
    <location>
        <begin position="176"/>
        <end position="316"/>
    </location>
</feature>
<proteinExistence type="predicted"/>
<feature type="domain" description="HTH marR-type" evidence="3">
    <location>
        <begin position="9"/>
        <end position="158"/>
    </location>
</feature>
<dbReference type="InterPro" id="IPR000182">
    <property type="entry name" value="GNAT_dom"/>
</dbReference>
<dbReference type="InterPro" id="IPR036390">
    <property type="entry name" value="WH_DNA-bd_sf"/>
</dbReference>
<evidence type="ECO:0000259" key="3">
    <source>
        <dbReference type="PROSITE" id="PS50995"/>
    </source>
</evidence>
<dbReference type="CDD" id="cd04301">
    <property type="entry name" value="NAT_SF"/>
    <property type="match status" value="1"/>
</dbReference>
<dbReference type="Gene3D" id="3.40.630.30">
    <property type="match status" value="1"/>
</dbReference>
<dbReference type="PANTHER" id="PTHR43877">
    <property type="entry name" value="AMINOALKYLPHOSPHONATE N-ACETYLTRANSFERASE-RELATED-RELATED"/>
    <property type="match status" value="1"/>
</dbReference>
<dbReference type="Gene3D" id="1.10.10.10">
    <property type="entry name" value="Winged helix-like DNA-binding domain superfamily/Winged helix DNA-binding domain"/>
    <property type="match status" value="1"/>
</dbReference>
<dbReference type="GO" id="GO:0003700">
    <property type="term" value="F:DNA-binding transcription factor activity"/>
    <property type="evidence" value="ECO:0007669"/>
    <property type="project" value="InterPro"/>
</dbReference>
<dbReference type="PROSITE" id="PS51186">
    <property type="entry name" value="GNAT"/>
    <property type="match status" value="1"/>
</dbReference>
<keyword evidence="2" id="KW-0012">Acyltransferase</keyword>
<dbReference type="Proteomes" id="UP000198310">
    <property type="component" value="Unassembled WGS sequence"/>
</dbReference>
<dbReference type="Pfam" id="PF12802">
    <property type="entry name" value="MarR_2"/>
    <property type="match status" value="1"/>
</dbReference>
<dbReference type="RefSeq" id="WP_089331586.1">
    <property type="nucleotide sequence ID" value="NZ_FZNS01000001.1"/>
</dbReference>
<dbReference type="EMBL" id="FZNS01000001">
    <property type="protein sequence ID" value="SNR33044.1"/>
    <property type="molecule type" value="Genomic_DNA"/>
</dbReference>
<evidence type="ECO:0000256" key="1">
    <source>
        <dbReference type="ARBA" id="ARBA00022679"/>
    </source>
</evidence>
<organism evidence="5 6">
    <name type="scientific">Hymenobacter mucosus</name>
    <dbReference type="NCBI Taxonomy" id="1411120"/>
    <lineage>
        <taxon>Bacteria</taxon>
        <taxon>Pseudomonadati</taxon>
        <taxon>Bacteroidota</taxon>
        <taxon>Cytophagia</taxon>
        <taxon>Cytophagales</taxon>
        <taxon>Hymenobacteraceae</taxon>
        <taxon>Hymenobacter</taxon>
    </lineage>
</organism>
<dbReference type="GO" id="GO:0016747">
    <property type="term" value="F:acyltransferase activity, transferring groups other than amino-acyl groups"/>
    <property type="evidence" value="ECO:0007669"/>
    <property type="project" value="InterPro"/>
</dbReference>
<dbReference type="PROSITE" id="PS50995">
    <property type="entry name" value="HTH_MARR_2"/>
    <property type="match status" value="1"/>
</dbReference>
<gene>
    <name evidence="5" type="ORF">SAMN06269173_101583</name>
</gene>
<evidence type="ECO:0000313" key="5">
    <source>
        <dbReference type="EMBL" id="SNR33044.1"/>
    </source>
</evidence>
<dbReference type="InterPro" id="IPR050832">
    <property type="entry name" value="Bact_Acetyltransf"/>
</dbReference>
<evidence type="ECO:0000313" key="6">
    <source>
        <dbReference type="Proteomes" id="UP000198310"/>
    </source>
</evidence>
<evidence type="ECO:0000259" key="4">
    <source>
        <dbReference type="PROSITE" id="PS51186"/>
    </source>
</evidence>
<dbReference type="InterPro" id="IPR036388">
    <property type="entry name" value="WH-like_DNA-bd_sf"/>
</dbReference>
<protein>
    <submittedName>
        <fullName evidence="5">Transcriptional regulator, MarR family with acetyltransferase activity</fullName>
    </submittedName>
</protein>
<keyword evidence="6" id="KW-1185">Reference proteome</keyword>
<dbReference type="SUPFAM" id="SSF46785">
    <property type="entry name" value="Winged helix' DNA-binding domain"/>
    <property type="match status" value="1"/>
</dbReference>
<evidence type="ECO:0000256" key="2">
    <source>
        <dbReference type="ARBA" id="ARBA00023315"/>
    </source>
</evidence>
<dbReference type="InterPro" id="IPR000835">
    <property type="entry name" value="HTH_MarR-typ"/>
</dbReference>
<dbReference type="SMART" id="SM00347">
    <property type="entry name" value="HTH_MARR"/>
    <property type="match status" value="1"/>
</dbReference>
<reference evidence="6" key="1">
    <citation type="submission" date="2017-06" db="EMBL/GenBank/DDBJ databases">
        <authorList>
            <person name="Varghese N."/>
            <person name="Submissions S."/>
        </authorList>
    </citation>
    <scope>NUCLEOTIDE SEQUENCE [LARGE SCALE GENOMIC DNA]</scope>
    <source>
        <strain evidence="6">DSM 28041</strain>
    </source>
</reference>
<dbReference type="SUPFAM" id="SSF55729">
    <property type="entry name" value="Acyl-CoA N-acyltransferases (Nat)"/>
    <property type="match status" value="1"/>
</dbReference>
<accession>A0A238VFV5</accession>
<dbReference type="Pfam" id="PF00583">
    <property type="entry name" value="Acetyltransf_1"/>
    <property type="match status" value="1"/>
</dbReference>
<dbReference type="PANTHER" id="PTHR43877:SF2">
    <property type="entry name" value="AMINOALKYLPHOSPHONATE N-ACETYLTRANSFERASE-RELATED"/>
    <property type="match status" value="1"/>
</dbReference>
<dbReference type="InterPro" id="IPR016181">
    <property type="entry name" value="Acyl_CoA_acyltransferase"/>
</dbReference>
<keyword evidence="1 5" id="KW-0808">Transferase</keyword>
<dbReference type="AlphaFoldDB" id="A0A238VFV5"/>
<name>A0A238VFV5_9BACT</name>
<sequence>MNFFEQVGSAALGSRLRRLSEQMTAQAADVYALYHVPCEPRWFPVFYLVATKPGLHVGEIAESIGQTHAAVSQVIKELAKHGLVDVQRGEADLRRSVVTLTTQGAALWPTLQQQAADVRQATEELLAETRHNLWLAMGEMEYALSRNSLTNRVKAIRDQRTAAEVQIIDYAPQYQPAFKHLNVEWIEHYFRLEPTDLKALDHPDEYIIQRGGHILLASYQGSIVGTCALIPMDTTTYELAKMAVSPVAQGLGIGWRLGEAAIAKAQVLGASRLYLESNTKLGPALNLYHKLGFRKTVAGPPSPYERCDIQMELLISA</sequence>